<dbReference type="InterPro" id="IPR036497">
    <property type="entry name" value="GLTP_sf"/>
</dbReference>
<dbReference type="InterPro" id="IPR014830">
    <property type="entry name" value="Glycolipid_transfer_prot_dom"/>
</dbReference>
<dbReference type="GO" id="GO:1902387">
    <property type="term" value="F:ceramide 1-phosphate binding"/>
    <property type="evidence" value="ECO:0007669"/>
    <property type="project" value="TreeGrafter"/>
</dbReference>
<dbReference type="PANTHER" id="PTHR10219">
    <property type="entry name" value="GLYCOLIPID TRANSFER PROTEIN-RELATED"/>
    <property type="match status" value="1"/>
</dbReference>
<dbReference type="GO" id="GO:0016020">
    <property type="term" value="C:membrane"/>
    <property type="evidence" value="ECO:0007669"/>
    <property type="project" value="TreeGrafter"/>
</dbReference>
<evidence type="ECO:0000259" key="2">
    <source>
        <dbReference type="Pfam" id="PF08718"/>
    </source>
</evidence>
<dbReference type="SUPFAM" id="SSF110004">
    <property type="entry name" value="Glycolipid transfer protein, GLTP"/>
    <property type="match status" value="1"/>
</dbReference>
<dbReference type="GO" id="GO:1902388">
    <property type="term" value="F:ceramide 1-phosphate transfer activity"/>
    <property type="evidence" value="ECO:0007669"/>
    <property type="project" value="TreeGrafter"/>
</dbReference>
<dbReference type="OrthoDB" id="205255at2759"/>
<protein>
    <submittedName>
        <fullName evidence="3">Glycolipid transfer protein</fullName>
    </submittedName>
</protein>
<keyword evidence="1" id="KW-0813">Transport</keyword>
<name>A0A4S8LKL8_DENBC</name>
<dbReference type="EMBL" id="ML179359">
    <property type="protein sequence ID" value="THU89707.1"/>
    <property type="molecule type" value="Genomic_DNA"/>
</dbReference>
<dbReference type="GO" id="GO:0005829">
    <property type="term" value="C:cytosol"/>
    <property type="evidence" value="ECO:0007669"/>
    <property type="project" value="TreeGrafter"/>
</dbReference>
<evidence type="ECO:0000256" key="1">
    <source>
        <dbReference type="ARBA" id="ARBA00022448"/>
    </source>
</evidence>
<gene>
    <name evidence="3" type="ORF">K435DRAFT_728883</name>
</gene>
<dbReference type="PANTHER" id="PTHR10219:SF25">
    <property type="entry name" value="PLECKSTRIN HOMOLOGY DOMAIN-CONTAINING FAMILY A MEMBER 8"/>
    <property type="match status" value="1"/>
</dbReference>
<organism evidence="3 4">
    <name type="scientific">Dendrothele bispora (strain CBS 962.96)</name>
    <dbReference type="NCBI Taxonomy" id="1314807"/>
    <lineage>
        <taxon>Eukaryota</taxon>
        <taxon>Fungi</taxon>
        <taxon>Dikarya</taxon>
        <taxon>Basidiomycota</taxon>
        <taxon>Agaricomycotina</taxon>
        <taxon>Agaricomycetes</taxon>
        <taxon>Agaricomycetidae</taxon>
        <taxon>Agaricales</taxon>
        <taxon>Agaricales incertae sedis</taxon>
        <taxon>Dendrothele</taxon>
    </lineage>
</organism>
<dbReference type="Pfam" id="PF08718">
    <property type="entry name" value="GLTP"/>
    <property type="match status" value="1"/>
</dbReference>
<dbReference type="AlphaFoldDB" id="A0A4S8LKL8"/>
<evidence type="ECO:0000313" key="4">
    <source>
        <dbReference type="Proteomes" id="UP000297245"/>
    </source>
</evidence>
<sequence length="203" mass="23161">MPPYFETIKSFADVPITSDGIDTKSFLEALDGLVMMFDLFASRAFSYLQADIIKNIDVVRNWYQSHESSSRKLETLVEDEVSSDPTSIKRKDSARACLVRLIRGLSLLCKALQHMQEDKSAELRVCFRKSYDSVMKDHHSFITRSLVHIALFAMPRRQYFYEVIAQGSSEEKIDTEMAHWVDGASIIVERMTKFLADGGFGEV</sequence>
<dbReference type="Gene3D" id="1.10.3520.10">
    <property type="entry name" value="Glycolipid transfer protein"/>
    <property type="match status" value="1"/>
</dbReference>
<accession>A0A4S8LKL8</accession>
<reference evidence="3 4" key="1">
    <citation type="journal article" date="2019" name="Nat. Ecol. Evol.">
        <title>Megaphylogeny resolves global patterns of mushroom evolution.</title>
        <authorList>
            <person name="Varga T."/>
            <person name="Krizsan K."/>
            <person name="Foldi C."/>
            <person name="Dima B."/>
            <person name="Sanchez-Garcia M."/>
            <person name="Sanchez-Ramirez S."/>
            <person name="Szollosi G.J."/>
            <person name="Szarkandi J.G."/>
            <person name="Papp V."/>
            <person name="Albert L."/>
            <person name="Andreopoulos W."/>
            <person name="Angelini C."/>
            <person name="Antonin V."/>
            <person name="Barry K.W."/>
            <person name="Bougher N.L."/>
            <person name="Buchanan P."/>
            <person name="Buyck B."/>
            <person name="Bense V."/>
            <person name="Catcheside P."/>
            <person name="Chovatia M."/>
            <person name="Cooper J."/>
            <person name="Damon W."/>
            <person name="Desjardin D."/>
            <person name="Finy P."/>
            <person name="Geml J."/>
            <person name="Haridas S."/>
            <person name="Hughes K."/>
            <person name="Justo A."/>
            <person name="Karasinski D."/>
            <person name="Kautmanova I."/>
            <person name="Kiss B."/>
            <person name="Kocsube S."/>
            <person name="Kotiranta H."/>
            <person name="LaButti K.M."/>
            <person name="Lechner B.E."/>
            <person name="Liimatainen K."/>
            <person name="Lipzen A."/>
            <person name="Lukacs Z."/>
            <person name="Mihaltcheva S."/>
            <person name="Morgado L.N."/>
            <person name="Niskanen T."/>
            <person name="Noordeloos M.E."/>
            <person name="Ohm R.A."/>
            <person name="Ortiz-Santana B."/>
            <person name="Ovrebo C."/>
            <person name="Racz N."/>
            <person name="Riley R."/>
            <person name="Savchenko A."/>
            <person name="Shiryaev A."/>
            <person name="Soop K."/>
            <person name="Spirin V."/>
            <person name="Szebenyi C."/>
            <person name="Tomsovsky M."/>
            <person name="Tulloss R.E."/>
            <person name="Uehling J."/>
            <person name="Grigoriev I.V."/>
            <person name="Vagvolgyi C."/>
            <person name="Papp T."/>
            <person name="Martin F.M."/>
            <person name="Miettinen O."/>
            <person name="Hibbett D.S."/>
            <person name="Nagy L.G."/>
        </authorList>
    </citation>
    <scope>NUCLEOTIDE SEQUENCE [LARGE SCALE GENOMIC DNA]</scope>
    <source>
        <strain evidence="3 4">CBS 962.96</strain>
    </source>
</reference>
<evidence type="ECO:0000313" key="3">
    <source>
        <dbReference type="EMBL" id="THU89707.1"/>
    </source>
</evidence>
<proteinExistence type="predicted"/>
<dbReference type="Proteomes" id="UP000297245">
    <property type="component" value="Unassembled WGS sequence"/>
</dbReference>
<feature type="domain" description="Glycolipid transfer protein" evidence="2">
    <location>
        <begin position="21"/>
        <end position="165"/>
    </location>
</feature>
<keyword evidence="4" id="KW-1185">Reference proteome</keyword>